<dbReference type="PANTHER" id="PTHR43798">
    <property type="entry name" value="MONOACYLGLYCEROL LIPASE"/>
    <property type="match status" value="1"/>
</dbReference>
<dbReference type="InterPro" id="IPR050266">
    <property type="entry name" value="AB_hydrolase_sf"/>
</dbReference>
<dbReference type="STRING" id="379893.GCA_001297775_00481"/>
<dbReference type="Pfam" id="PF00561">
    <property type="entry name" value="Abhydrolase_1"/>
    <property type="match status" value="1"/>
</dbReference>
<dbReference type="Gene3D" id="3.40.50.1820">
    <property type="entry name" value="alpha/beta hydrolase"/>
    <property type="match status" value="1"/>
</dbReference>
<gene>
    <name evidence="2" type="ORF">GM31_08615</name>
</gene>
<comment type="caution">
    <text evidence="2">The sequence shown here is derived from an EMBL/GenBank/DDBJ whole genome shotgun (WGS) entry which is preliminary data.</text>
</comment>
<sequence length="248" mass="26604">MDSFFSPTANCRVRWQDLPGNGVPLVFIHGLGCASSCEYPRVVVDSAFGGRRAILLDLPGCGYSEKPQDYRYTIAEQARVVAELVAHLGLESCFLYGHSMGGSIGIEAAALLGDRVAGLVVSEPNFHPGGGFFSRQICSHSEETFIEVICQQMIAEDKSPWAGSMAVDAPWAVWRGAASLVAGNDWFMQFVNLPKPKQLIFGEDSLPDDDFSRLSALGVSTVVLPACGHSMSWENPGALAGALAAFCR</sequence>
<dbReference type="GO" id="GO:0016020">
    <property type="term" value="C:membrane"/>
    <property type="evidence" value="ECO:0007669"/>
    <property type="project" value="TreeGrafter"/>
</dbReference>
<dbReference type="SUPFAM" id="SSF53474">
    <property type="entry name" value="alpha/beta-Hydrolases"/>
    <property type="match status" value="1"/>
</dbReference>
<reference evidence="2 3" key="1">
    <citation type="journal article" date="2015" name="Appl. Environ. Microbiol.">
        <title>The Enterobacterium Trabulsiella odontotermitis Presents Novel Adaptations Related to Its Association with Fungus-Growing Termites.</title>
        <authorList>
            <person name="Sapountzis P."/>
            <person name="Gruntjes T."/>
            <person name="Otani S."/>
            <person name="Estevez J."/>
            <person name="da Costa R.R."/>
            <person name="Plunkett G.3rd."/>
            <person name="Perna N.T."/>
            <person name="Poulsen M."/>
        </authorList>
    </citation>
    <scope>NUCLEOTIDE SEQUENCE [LARGE SCALE GENOMIC DNA]</scope>
    <source>
        <strain evidence="2 3">12</strain>
    </source>
</reference>
<dbReference type="PANTHER" id="PTHR43798:SF33">
    <property type="entry name" value="HYDROLASE, PUTATIVE (AFU_ORTHOLOGUE AFUA_2G14860)-RELATED"/>
    <property type="match status" value="1"/>
</dbReference>
<name>A0A0L0GJA3_9ENTR</name>
<dbReference type="GO" id="GO:0016787">
    <property type="term" value="F:hydrolase activity"/>
    <property type="evidence" value="ECO:0007669"/>
    <property type="project" value="UniProtKB-KW"/>
</dbReference>
<dbReference type="EMBL" id="JNGI01000178">
    <property type="protein sequence ID" value="KNC88876.1"/>
    <property type="molecule type" value="Genomic_DNA"/>
</dbReference>
<dbReference type="InterPro" id="IPR000073">
    <property type="entry name" value="AB_hydrolase_1"/>
</dbReference>
<evidence type="ECO:0000259" key="1">
    <source>
        <dbReference type="Pfam" id="PF00561"/>
    </source>
</evidence>
<dbReference type="PATRIC" id="fig|379893.4.peg.1758"/>
<accession>A0A0L0GJA3</accession>
<organism evidence="2 3">
    <name type="scientific">Trabulsiella odontotermitis</name>
    <dbReference type="NCBI Taxonomy" id="379893"/>
    <lineage>
        <taxon>Bacteria</taxon>
        <taxon>Pseudomonadati</taxon>
        <taxon>Pseudomonadota</taxon>
        <taxon>Gammaproteobacteria</taxon>
        <taxon>Enterobacterales</taxon>
        <taxon>Enterobacteriaceae</taxon>
        <taxon>Trabulsiella</taxon>
    </lineage>
</organism>
<evidence type="ECO:0000313" key="3">
    <source>
        <dbReference type="Proteomes" id="UP000037393"/>
    </source>
</evidence>
<dbReference type="InterPro" id="IPR029058">
    <property type="entry name" value="AB_hydrolase_fold"/>
</dbReference>
<protein>
    <submittedName>
        <fullName evidence="2">Alpha/beta hydrolase</fullName>
    </submittedName>
</protein>
<proteinExistence type="predicted"/>
<dbReference type="OrthoDB" id="5853561at2"/>
<keyword evidence="2" id="KW-0378">Hydrolase</keyword>
<dbReference type="Proteomes" id="UP000037393">
    <property type="component" value="Unassembled WGS sequence"/>
</dbReference>
<keyword evidence="3" id="KW-1185">Reference proteome</keyword>
<evidence type="ECO:0000313" key="2">
    <source>
        <dbReference type="EMBL" id="KNC88876.1"/>
    </source>
</evidence>
<dbReference type="AlphaFoldDB" id="A0A0L0GJA3"/>
<feature type="domain" description="AB hydrolase-1" evidence="1">
    <location>
        <begin position="24"/>
        <end position="127"/>
    </location>
</feature>
<dbReference type="RefSeq" id="WP_049858053.1">
    <property type="nucleotide sequence ID" value="NZ_JNGI01000178.1"/>
</dbReference>